<dbReference type="Pfam" id="PF00561">
    <property type="entry name" value="Abhydrolase_1"/>
    <property type="match status" value="1"/>
</dbReference>
<dbReference type="GO" id="GO:0017171">
    <property type="term" value="F:serine hydrolase activity"/>
    <property type="evidence" value="ECO:0007669"/>
    <property type="project" value="TreeGrafter"/>
</dbReference>
<feature type="domain" description="AB hydrolase-1" evidence="1">
    <location>
        <begin position="2"/>
        <end position="121"/>
    </location>
</feature>
<dbReference type="InterPro" id="IPR000073">
    <property type="entry name" value="AB_hydrolase_1"/>
</dbReference>
<dbReference type="PANTHER" id="PTHR46331">
    <property type="entry name" value="VALACYCLOVIR HYDROLASE"/>
    <property type="match status" value="1"/>
</dbReference>
<gene>
    <name evidence="2" type="ORF">GJU39_09695</name>
</gene>
<evidence type="ECO:0000259" key="1">
    <source>
        <dbReference type="Pfam" id="PF00561"/>
    </source>
</evidence>
<protein>
    <submittedName>
        <fullName evidence="2">Alpha/beta fold hydrolase</fullName>
    </submittedName>
</protein>
<name>A0A7K0FY35_9SPHI</name>
<dbReference type="EMBL" id="WKKH01000012">
    <property type="protein sequence ID" value="MRX76361.1"/>
    <property type="molecule type" value="Genomic_DNA"/>
</dbReference>
<evidence type="ECO:0000313" key="2">
    <source>
        <dbReference type="EMBL" id="MRX76361.1"/>
    </source>
</evidence>
<dbReference type="Gene3D" id="3.40.50.1820">
    <property type="entry name" value="alpha/beta hydrolase"/>
    <property type="match status" value="1"/>
</dbReference>
<dbReference type="InterPro" id="IPR029058">
    <property type="entry name" value="AB_hydrolase_fold"/>
</dbReference>
<keyword evidence="3" id="KW-1185">Reference proteome</keyword>
<comment type="caution">
    <text evidence="2">The sequence shown here is derived from an EMBL/GenBank/DDBJ whole genome shotgun (WGS) entry which is preliminary data.</text>
</comment>
<dbReference type="RefSeq" id="WP_342448193.1">
    <property type="nucleotide sequence ID" value="NZ_JBHUJQ010000001.1"/>
</dbReference>
<evidence type="ECO:0000313" key="3">
    <source>
        <dbReference type="Proteomes" id="UP000487757"/>
    </source>
</evidence>
<organism evidence="2 3">
    <name type="scientific">Pedobacter petrophilus</name>
    <dbReference type="NCBI Taxonomy" id="1908241"/>
    <lineage>
        <taxon>Bacteria</taxon>
        <taxon>Pseudomonadati</taxon>
        <taxon>Bacteroidota</taxon>
        <taxon>Sphingobacteriia</taxon>
        <taxon>Sphingobacteriales</taxon>
        <taxon>Sphingobacteriaceae</taxon>
        <taxon>Pedobacter</taxon>
    </lineage>
</organism>
<dbReference type="Proteomes" id="UP000487757">
    <property type="component" value="Unassembled WGS sequence"/>
</dbReference>
<sequence length="213" mass="23873">MLLHGNSESISSFRNQIGPLSAHYQVIAMDTRGHGNSINRNTRAYSYRLFADDLKAVMDSIHIQKASLLGWSDGGNTAIEFALKHPEKIDKMVLMGANIFPGTRAIKEDIVRMFEKRRDSLMNLNDAGSNNQLRLTQLVLQEPQINADDLDRINMPTPILAGESDVIKTEHTLLIHALIKSSRVEIIAGEDHYLPLKNPGLFNKILLDFLSDK</sequence>
<dbReference type="AlphaFoldDB" id="A0A7K0FY35"/>
<dbReference type="SUPFAM" id="SSF53474">
    <property type="entry name" value="alpha/beta-Hydrolases"/>
    <property type="match status" value="1"/>
</dbReference>
<accession>A0A7K0FY35</accession>
<reference evidence="2 3" key="1">
    <citation type="submission" date="2019-11" db="EMBL/GenBank/DDBJ databases">
        <title>Pedobacter petrophilus genome.</title>
        <authorList>
            <person name="Feldbauer M.J."/>
            <person name="Newman J.D."/>
        </authorList>
    </citation>
    <scope>NUCLEOTIDE SEQUENCE [LARGE SCALE GENOMIC DNA]</scope>
    <source>
        <strain evidence="2 3">LMG 29686</strain>
    </source>
</reference>
<dbReference type="PANTHER" id="PTHR46331:SF2">
    <property type="entry name" value="VALACYCLOVIR HYDROLASE"/>
    <property type="match status" value="1"/>
</dbReference>
<proteinExistence type="predicted"/>
<keyword evidence="2" id="KW-0378">Hydrolase</keyword>
<dbReference type="PRINTS" id="PR00111">
    <property type="entry name" value="ABHYDROLASE"/>
</dbReference>